<evidence type="ECO:0000313" key="1">
    <source>
        <dbReference type="EMBL" id="GJG58203.1"/>
    </source>
</evidence>
<organism evidence="1 2">
    <name type="scientific">Prevotella lacticifex</name>
    <dbReference type="NCBI Taxonomy" id="2854755"/>
    <lineage>
        <taxon>Bacteria</taxon>
        <taxon>Pseudomonadati</taxon>
        <taxon>Bacteroidota</taxon>
        <taxon>Bacteroidia</taxon>
        <taxon>Bacteroidales</taxon>
        <taxon>Prevotellaceae</taxon>
        <taxon>Prevotella</taxon>
    </lineage>
</organism>
<dbReference type="GeneID" id="72467985"/>
<protein>
    <submittedName>
        <fullName evidence="1">Uncharacterized protein</fullName>
    </submittedName>
</protein>
<keyword evidence="2" id="KW-1185">Reference proteome</keyword>
<dbReference type="AlphaFoldDB" id="A0A9R1CXP8"/>
<dbReference type="Proteomes" id="UP000825483">
    <property type="component" value="Unassembled WGS sequence"/>
</dbReference>
<reference evidence="1" key="1">
    <citation type="journal article" date="2022" name="Int. J. Syst. Evol. Microbiol.">
        <title>Prevotella lacticifex sp. nov., isolated from the rumen of cows.</title>
        <authorList>
            <person name="Shinkai T."/>
            <person name="Ikeyama N."/>
            <person name="Kumagai M."/>
            <person name="Ohmori H."/>
            <person name="Sakamoto M."/>
            <person name="Ohkuma M."/>
            <person name="Mitsumori M."/>
        </authorList>
    </citation>
    <scope>NUCLEOTIDE SEQUENCE</scope>
    <source>
        <strain evidence="1">R5076</strain>
    </source>
</reference>
<proteinExistence type="predicted"/>
<dbReference type="EMBL" id="BPUB01000001">
    <property type="protein sequence ID" value="GJG58203.1"/>
    <property type="molecule type" value="Genomic_DNA"/>
</dbReference>
<evidence type="ECO:0000313" key="2">
    <source>
        <dbReference type="Proteomes" id="UP000825483"/>
    </source>
</evidence>
<name>A0A9R1CXP8_9BACT</name>
<dbReference type="RefSeq" id="WP_223929818.1">
    <property type="nucleotide sequence ID" value="NZ_BPTU01000003.1"/>
</dbReference>
<comment type="caution">
    <text evidence="1">The sequence shown here is derived from an EMBL/GenBank/DDBJ whole genome shotgun (WGS) entry which is preliminary data.</text>
</comment>
<sequence length="638" mass="71912">MTSILITIVSALQMLASFTNYIVGDYQYISPEYACFRGENTMGSDERGVRTNADLSMVSAFMCRYAADSVALPTGITYDQLDTMAMKTLAYAVATHKAVRKRTCRDGRYWGSTGRNDKQWESSLWALSVAYSALFQWDKLSPTMKADIHRLLRAECNYELERDIPTGYRYDTKAEENGWEVGVLAAAVALFPDDSLATGWYSRMRDFVVNSYSHPSDATDTTAVTPWIDKATVADLYRGPNLFSDWTLQNHGFFHTSYQNVVIQELGEAALIIPLAEMERRRLSSAKKRRKRRHTQAPDSVHADTRWMLHNCGAVERNVLNWLTLADGEQAMPNGNDWSLFLYDQVTSYSTMACMLGDDDALLFERLALNQIARRQRTTADGSWLLNPDVGARRMGVEGHRVMMTWLMHHVFPTTGRRPTAWADFLSRYRAARYFPCQRIVRTLTPDYFACFSFATGKHSYTGYIAPTDSTNNNLVVPYRKYNTGNIIGYYTVEGRHTNARLVGEPLVSVDGPYFTIRATTAENDSTLIRHFTITTTVDGLEYSDTVEVIDPEAKITADRTGLLAVSDDPFTATDRHYVLRPGTTVIDGLLSIISDSPSPAVVTDRSTDNSITTLKVYPFLTAPQLHHHIIYRVAAKH</sequence>
<gene>
    <name evidence="1" type="ORF">PRLR5076_10540</name>
</gene>
<accession>A0A9R1CXP8</accession>